<organism evidence="1 2">
    <name type="scientific">Planctopirus hydrillae</name>
    <dbReference type="NCBI Taxonomy" id="1841610"/>
    <lineage>
        <taxon>Bacteria</taxon>
        <taxon>Pseudomonadati</taxon>
        <taxon>Planctomycetota</taxon>
        <taxon>Planctomycetia</taxon>
        <taxon>Planctomycetales</taxon>
        <taxon>Planctomycetaceae</taxon>
        <taxon>Planctopirus</taxon>
    </lineage>
</organism>
<dbReference type="InterPro" id="IPR025659">
    <property type="entry name" value="Tubby-like_C"/>
</dbReference>
<comment type="caution">
    <text evidence="1">The sequence shown here is derived from an EMBL/GenBank/DDBJ whole genome shotgun (WGS) entry which is preliminary data.</text>
</comment>
<protein>
    <submittedName>
        <fullName evidence="1">Oxidoreductase</fullName>
    </submittedName>
</protein>
<dbReference type="STRING" id="1841610.A6X21_15105"/>
<dbReference type="GO" id="GO:0017128">
    <property type="term" value="F:phospholipid scramblase activity"/>
    <property type="evidence" value="ECO:0007669"/>
    <property type="project" value="InterPro"/>
</dbReference>
<dbReference type="PANTHER" id="PTHR23248">
    <property type="entry name" value="PHOSPHOLIPID SCRAMBLASE-RELATED"/>
    <property type="match status" value="1"/>
</dbReference>
<proteinExistence type="predicted"/>
<dbReference type="Pfam" id="PF03803">
    <property type="entry name" value="Scramblase"/>
    <property type="match status" value="1"/>
</dbReference>
<keyword evidence="2" id="KW-1185">Reference proteome</keyword>
<dbReference type="InterPro" id="IPR005552">
    <property type="entry name" value="Scramblase"/>
</dbReference>
<evidence type="ECO:0000313" key="2">
    <source>
        <dbReference type="Proteomes" id="UP000094828"/>
    </source>
</evidence>
<dbReference type="PANTHER" id="PTHR23248:SF9">
    <property type="entry name" value="PHOSPHOLIPID SCRAMBLASE"/>
    <property type="match status" value="1"/>
</dbReference>
<gene>
    <name evidence="1" type="ORF">A6X21_15105</name>
</gene>
<evidence type="ECO:0000313" key="1">
    <source>
        <dbReference type="EMBL" id="ODA27876.1"/>
    </source>
</evidence>
<reference evidence="1 2" key="1">
    <citation type="submission" date="2016-05" db="EMBL/GenBank/DDBJ databases">
        <title>Genomic and physiological characterization of Planctopirus sp. isolated from fresh water lake.</title>
        <authorList>
            <person name="Subhash Y."/>
            <person name="Ramana C."/>
        </authorList>
    </citation>
    <scope>NUCLEOTIDE SEQUENCE [LARGE SCALE GENOMIC DNA]</scope>
    <source>
        <strain evidence="1 2">JC280</strain>
    </source>
</reference>
<sequence>MSILDRSTFFIKEHVGMMKLVDRYDIHDPDTDEKIGFVEEQPGQLVTYLRLLVNKQLMPTTIVVSDLTDNGVLFIIHRGVSFFRPKVTVKSPQGEMIGYFRAKLFSLGGGFLLFDANDQQVGDVKGDWKGWNFKLLSTSGEELGTVTKKWAGMAKEIFTSADNYIVALSPTIQSNRSLATLLLAAGLAIDTVFKESKN</sequence>
<dbReference type="RefSeq" id="WP_068853485.1">
    <property type="nucleotide sequence ID" value="NZ_LYDR01000159.1"/>
</dbReference>
<dbReference type="EMBL" id="LYDR01000159">
    <property type="protein sequence ID" value="ODA27876.1"/>
    <property type="molecule type" value="Genomic_DNA"/>
</dbReference>
<dbReference type="Proteomes" id="UP000094828">
    <property type="component" value="Unassembled WGS sequence"/>
</dbReference>
<dbReference type="SUPFAM" id="SSF54518">
    <property type="entry name" value="Tubby C-terminal domain-like"/>
    <property type="match status" value="1"/>
</dbReference>
<dbReference type="AlphaFoldDB" id="A0A1C3E3Q2"/>
<dbReference type="OrthoDB" id="652307at2"/>
<accession>A0A1C3E3Q2</accession>
<dbReference type="GO" id="GO:0005886">
    <property type="term" value="C:plasma membrane"/>
    <property type="evidence" value="ECO:0007669"/>
    <property type="project" value="TreeGrafter"/>
</dbReference>
<name>A0A1C3E3Q2_9PLAN</name>